<feature type="transmembrane region" description="Helical" evidence="1">
    <location>
        <begin position="49"/>
        <end position="68"/>
    </location>
</feature>
<reference evidence="2 3" key="1">
    <citation type="submission" date="2019-02" db="EMBL/GenBank/DDBJ databases">
        <title>Deep-cultivation of Planctomycetes and their phenomic and genomic characterization uncovers novel biology.</title>
        <authorList>
            <person name="Wiegand S."/>
            <person name="Jogler M."/>
            <person name="Boedeker C."/>
            <person name="Pinto D."/>
            <person name="Vollmers J."/>
            <person name="Rivas-Marin E."/>
            <person name="Kohn T."/>
            <person name="Peeters S.H."/>
            <person name="Heuer A."/>
            <person name="Rast P."/>
            <person name="Oberbeckmann S."/>
            <person name="Bunk B."/>
            <person name="Jeske O."/>
            <person name="Meyerdierks A."/>
            <person name="Storesund J.E."/>
            <person name="Kallscheuer N."/>
            <person name="Luecker S."/>
            <person name="Lage O.M."/>
            <person name="Pohl T."/>
            <person name="Merkel B.J."/>
            <person name="Hornburger P."/>
            <person name="Mueller R.-W."/>
            <person name="Bruemmer F."/>
            <person name="Labrenz M."/>
            <person name="Spormann A.M."/>
            <person name="Op Den Camp H."/>
            <person name="Overmann J."/>
            <person name="Amann R."/>
            <person name="Jetten M.S.M."/>
            <person name="Mascher T."/>
            <person name="Medema M.H."/>
            <person name="Devos D.P."/>
            <person name="Kaster A.-K."/>
            <person name="Ovreas L."/>
            <person name="Rohde M."/>
            <person name="Galperin M.Y."/>
            <person name="Jogler C."/>
        </authorList>
    </citation>
    <scope>NUCLEOTIDE SEQUENCE [LARGE SCALE GENOMIC DNA]</scope>
    <source>
        <strain evidence="2 3">Pan54</strain>
    </source>
</reference>
<evidence type="ECO:0008006" key="4">
    <source>
        <dbReference type="Google" id="ProtNLM"/>
    </source>
</evidence>
<accession>A0A5C5XIA9</accession>
<dbReference type="Proteomes" id="UP000316095">
    <property type="component" value="Unassembled WGS sequence"/>
</dbReference>
<gene>
    <name evidence="2" type="ORF">Pan54_31700</name>
</gene>
<comment type="caution">
    <text evidence="2">The sequence shown here is derived from an EMBL/GenBank/DDBJ whole genome shotgun (WGS) entry which is preliminary data.</text>
</comment>
<evidence type="ECO:0000256" key="1">
    <source>
        <dbReference type="SAM" id="Phobius"/>
    </source>
</evidence>
<sequence length="225" mass="24789">MKRAQELFSPEDHQAITAAVVAAEQKTAAEIVPVVANDSGRYDRAEDSAGLWLGLIAFIITWAMYPTVPVEVGDWSGNHPVVQLAAYVVVIVVGYILGASLATQIPGLRRLFTPAEQMSDECWKAARAIFFDKRVHHTADATGVLIYFSLYEHRAVVLADQNTLDLLGQERINELCREMIEQVKSANLTEAMTKTIETLGIELGKLLPRQADDVNELSDALVIIE</sequence>
<dbReference type="RefSeq" id="WP_146504284.1">
    <property type="nucleotide sequence ID" value="NZ_SJPG01000001.1"/>
</dbReference>
<dbReference type="OrthoDB" id="214557at2"/>
<keyword evidence="3" id="KW-1185">Reference proteome</keyword>
<name>A0A5C5XIA9_9PLAN</name>
<dbReference type="Gene3D" id="3.10.310.50">
    <property type="match status" value="1"/>
</dbReference>
<evidence type="ECO:0000313" key="3">
    <source>
        <dbReference type="Proteomes" id="UP000316095"/>
    </source>
</evidence>
<dbReference type="EMBL" id="SJPG01000001">
    <property type="protein sequence ID" value="TWT62428.1"/>
    <property type="molecule type" value="Genomic_DNA"/>
</dbReference>
<dbReference type="AlphaFoldDB" id="A0A5C5XIA9"/>
<proteinExistence type="predicted"/>
<keyword evidence="1" id="KW-0812">Transmembrane</keyword>
<protein>
    <recommendedName>
        <fullName evidence="4">TPM domain-containing protein</fullName>
    </recommendedName>
</protein>
<organism evidence="2 3">
    <name type="scientific">Rubinisphaera italica</name>
    <dbReference type="NCBI Taxonomy" id="2527969"/>
    <lineage>
        <taxon>Bacteria</taxon>
        <taxon>Pseudomonadati</taxon>
        <taxon>Planctomycetota</taxon>
        <taxon>Planctomycetia</taxon>
        <taxon>Planctomycetales</taxon>
        <taxon>Planctomycetaceae</taxon>
        <taxon>Rubinisphaera</taxon>
    </lineage>
</organism>
<keyword evidence="1" id="KW-1133">Transmembrane helix</keyword>
<evidence type="ECO:0000313" key="2">
    <source>
        <dbReference type="EMBL" id="TWT62428.1"/>
    </source>
</evidence>
<feature type="transmembrane region" description="Helical" evidence="1">
    <location>
        <begin position="80"/>
        <end position="102"/>
    </location>
</feature>
<keyword evidence="1" id="KW-0472">Membrane</keyword>